<dbReference type="AlphaFoldDB" id="A0A3M7SMS6"/>
<evidence type="ECO:0000313" key="2">
    <source>
        <dbReference type="Proteomes" id="UP000276133"/>
    </source>
</evidence>
<gene>
    <name evidence="1" type="ORF">BpHYR1_054129</name>
</gene>
<dbReference type="EMBL" id="REGN01001110">
    <property type="protein sequence ID" value="RNA36985.1"/>
    <property type="molecule type" value="Genomic_DNA"/>
</dbReference>
<accession>A0A3M7SMS6</accession>
<dbReference type="Proteomes" id="UP000276133">
    <property type="component" value="Unassembled WGS sequence"/>
</dbReference>
<name>A0A3M7SMS6_BRAPC</name>
<proteinExistence type="predicted"/>
<keyword evidence="2" id="KW-1185">Reference proteome</keyword>
<sequence>MSEQHEFFAVPVITLTLMKFEKTVLIYKKLLMPSKPPLINNRYDTISVACQCIYTISIF</sequence>
<reference evidence="1 2" key="1">
    <citation type="journal article" date="2018" name="Sci. Rep.">
        <title>Genomic signatures of local adaptation to the degree of environmental predictability in rotifers.</title>
        <authorList>
            <person name="Franch-Gras L."/>
            <person name="Hahn C."/>
            <person name="Garcia-Roger E.M."/>
            <person name="Carmona M.J."/>
            <person name="Serra M."/>
            <person name="Gomez A."/>
        </authorList>
    </citation>
    <scope>NUCLEOTIDE SEQUENCE [LARGE SCALE GENOMIC DNA]</scope>
    <source>
        <strain evidence="1">HYR1</strain>
    </source>
</reference>
<evidence type="ECO:0000313" key="1">
    <source>
        <dbReference type="EMBL" id="RNA36985.1"/>
    </source>
</evidence>
<protein>
    <submittedName>
        <fullName evidence="1">Uncharacterized protein</fullName>
    </submittedName>
</protein>
<organism evidence="1 2">
    <name type="scientific">Brachionus plicatilis</name>
    <name type="common">Marine rotifer</name>
    <name type="synonym">Brachionus muelleri</name>
    <dbReference type="NCBI Taxonomy" id="10195"/>
    <lineage>
        <taxon>Eukaryota</taxon>
        <taxon>Metazoa</taxon>
        <taxon>Spiralia</taxon>
        <taxon>Gnathifera</taxon>
        <taxon>Rotifera</taxon>
        <taxon>Eurotatoria</taxon>
        <taxon>Monogononta</taxon>
        <taxon>Pseudotrocha</taxon>
        <taxon>Ploima</taxon>
        <taxon>Brachionidae</taxon>
        <taxon>Brachionus</taxon>
    </lineage>
</organism>
<comment type="caution">
    <text evidence="1">The sequence shown here is derived from an EMBL/GenBank/DDBJ whole genome shotgun (WGS) entry which is preliminary data.</text>
</comment>